<gene>
    <name evidence="1" type="ORF">AGABI1DRAFT_65166</name>
</gene>
<reference evidence="2" key="1">
    <citation type="journal article" date="2012" name="Proc. Natl. Acad. Sci. U.S.A.">
        <title>Genome sequence of the button mushroom Agaricus bisporus reveals mechanisms governing adaptation to a humic-rich ecological niche.</title>
        <authorList>
            <person name="Morin E."/>
            <person name="Kohler A."/>
            <person name="Baker A.R."/>
            <person name="Foulongne-Oriol M."/>
            <person name="Lombard V."/>
            <person name="Nagy L.G."/>
            <person name="Ohm R.A."/>
            <person name="Patyshakuliyeva A."/>
            <person name="Brun A."/>
            <person name="Aerts A.L."/>
            <person name="Bailey A.M."/>
            <person name="Billette C."/>
            <person name="Coutinho P.M."/>
            <person name="Deakin G."/>
            <person name="Doddapaneni H."/>
            <person name="Floudas D."/>
            <person name="Grimwood J."/>
            <person name="Hilden K."/>
            <person name="Kuees U."/>
            <person name="LaButti K.M."/>
            <person name="Lapidus A."/>
            <person name="Lindquist E.A."/>
            <person name="Lucas S.M."/>
            <person name="Murat C."/>
            <person name="Riley R.W."/>
            <person name="Salamov A.A."/>
            <person name="Schmutz J."/>
            <person name="Subramanian V."/>
            <person name="Woesten H.A.B."/>
            <person name="Xu J."/>
            <person name="Eastwood D.C."/>
            <person name="Foster G.D."/>
            <person name="Sonnenberg A.S."/>
            <person name="Cullen D."/>
            <person name="de Vries R.P."/>
            <person name="Lundell T."/>
            <person name="Hibbett D.S."/>
            <person name="Henrissat B."/>
            <person name="Burton K.S."/>
            <person name="Kerrigan R.W."/>
            <person name="Challen M.P."/>
            <person name="Grigoriev I.V."/>
            <person name="Martin F."/>
        </authorList>
    </citation>
    <scope>NUCLEOTIDE SEQUENCE [LARGE SCALE GENOMIC DNA]</scope>
    <source>
        <strain evidence="2">JB137-S8 / ATCC MYA-4627 / FGSC 10392</strain>
    </source>
</reference>
<dbReference type="EMBL" id="JH971424">
    <property type="protein sequence ID" value="EKM74913.1"/>
    <property type="molecule type" value="Genomic_DNA"/>
</dbReference>
<proteinExistence type="predicted"/>
<dbReference type="RefSeq" id="XP_007334434.1">
    <property type="nucleotide sequence ID" value="XM_007334372.1"/>
</dbReference>
<organism evidence="1 2">
    <name type="scientific">Agaricus bisporus var. burnettii (strain JB137-S8 / ATCC MYA-4627 / FGSC 10392)</name>
    <name type="common">White button mushroom</name>
    <dbReference type="NCBI Taxonomy" id="597362"/>
    <lineage>
        <taxon>Eukaryota</taxon>
        <taxon>Fungi</taxon>
        <taxon>Dikarya</taxon>
        <taxon>Basidiomycota</taxon>
        <taxon>Agaricomycotina</taxon>
        <taxon>Agaricomycetes</taxon>
        <taxon>Agaricomycetidae</taxon>
        <taxon>Agaricales</taxon>
        <taxon>Agaricineae</taxon>
        <taxon>Agaricaceae</taxon>
        <taxon>Agaricus</taxon>
    </lineage>
</organism>
<dbReference type="KEGG" id="abp:AGABI1DRAFT65166"/>
<dbReference type="OrthoDB" id="3052647at2759"/>
<dbReference type="HOGENOM" id="CLU_036313_0_0_1"/>
<dbReference type="OMA" id="EWFRRTG"/>
<protein>
    <submittedName>
        <fullName evidence="1">Uncharacterized protein</fullName>
    </submittedName>
</protein>
<dbReference type="eggNOG" id="ENOG502S423">
    <property type="taxonomic scope" value="Eukaryota"/>
</dbReference>
<keyword evidence="2" id="KW-1185">Reference proteome</keyword>
<name>K5WVU2_AGABU</name>
<sequence length="281" mass="31061">MATRKIVYDDRDSNIQYSGEWFRRTGDLEDIGNYGPPYLHTLHGTNHDASISFEFDGTGVEVFGTNIVNNPTIDPDPNFECFIDGVSIGRDSPFEFQENNWKLCETDGLSTGQHKLRVDIKVKSRKQTFWLDKIQYVPSPSVPLDNKTIRIENTDSAILLDSTWGAFGPSNGTSVTNAVAHVDFNGTSVSWVGYIPSEFPHGSAFGTYSIDDSNATDFNLSGLPGNKDTSEYNQVFFTTPEVKNGSHTLTVTFLGSEDTTPLTLDCLYIKDSTHSISPSNT</sequence>
<accession>K5WVU2</accession>
<dbReference type="AlphaFoldDB" id="K5WVU2"/>
<dbReference type="STRING" id="597362.K5WVU2"/>
<dbReference type="Gene3D" id="2.60.120.260">
    <property type="entry name" value="Galactose-binding domain-like"/>
    <property type="match status" value="2"/>
</dbReference>
<evidence type="ECO:0000313" key="2">
    <source>
        <dbReference type="Proteomes" id="UP000008493"/>
    </source>
</evidence>
<dbReference type="InParanoid" id="K5WVU2"/>
<dbReference type="GeneID" id="18830524"/>
<dbReference type="Proteomes" id="UP000008493">
    <property type="component" value="Unassembled WGS sequence"/>
</dbReference>
<feature type="non-terminal residue" evidence="1">
    <location>
        <position position="281"/>
    </location>
</feature>
<evidence type="ECO:0000313" key="1">
    <source>
        <dbReference type="EMBL" id="EKM74913.1"/>
    </source>
</evidence>